<dbReference type="VEuPathDB" id="VectorBase:GBRI008594"/>
<dbReference type="InterPro" id="IPR058538">
    <property type="entry name" value="Ig_TPPC8_2nd"/>
</dbReference>
<reference evidence="5" key="1">
    <citation type="submission" date="2014-03" db="EMBL/GenBank/DDBJ databases">
        <authorList>
            <person name="Aksoy S."/>
            <person name="Warren W."/>
            <person name="Wilson R.K."/>
        </authorList>
    </citation>
    <scope>NUCLEOTIDE SEQUENCE [LARGE SCALE GENOMIC DNA]</scope>
    <source>
        <strain evidence="5">IAEA</strain>
    </source>
</reference>
<dbReference type="Pfam" id="PF12739">
    <property type="entry name" value="TRAPPC-Trs85"/>
    <property type="match status" value="1"/>
</dbReference>
<feature type="domain" description="TPPC8 first Ig-like" evidence="2">
    <location>
        <begin position="712"/>
        <end position="791"/>
    </location>
</feature>
<dbReference type="Pfam" id="PF24544">
    <property type="entry name" value="Ig_TPPC8_2nd"/>
    <property type="match status" value="1"/>
</dbReference>
<dbReference type="Proteomes" id="UP000091820">
    <property type="component" value="Unassembled WGS sequence"/>
</dbReference>
<dbReference type="EnsemblMetazoa" id="GBRI008594-RA">
    <property type="protein sequence ID" value="GBRI008594-PA"/>
    <property type="gene ID" value="GBRI008594"/>
</dbReference>
<dbReference type="Pfam" id="PF24545">
    <property type="entry name" value="Ig_TPPC8_1st"/>
    <property type="match status" value="1"/>
</dbReference>
<name>A0A1A9W762_9MUSC</name>
<dbReference type="GO" id="GO:1990072">
    <property type="term" value="C:TRAPPIII protein complex"/>
    <property type="evidence" value="ECO:0007669"/>
    <property type="project" value="TreeGrafter"/>
</dbReference>
<dbReference type="PANTHER" id="PTHR12975">
    <property type="entry name" value="TRANSPORT PROTEIN TRAPP"/>
    <property type="match status" value="1"/>
</dbReference>
<evidence type="ECO:0000259" key="1">
    <source>
        <dbReference type="Pfam" id="PF24544"/>
    </source>
</evidence>
<dbReference type="InterPro" id="IPR024420">
    <property type="entry name" value="TRAPP_III_complex_Trs85"/>
</dbReference>
<dbReference type="InterPro" id="IPR058541">
    <property type="entry name" value="Ig_TPPC8_1st"/>
</dbReference>
<evidence type="ECO:0000313" key="5">
    <source>
        <dbReference type="Proteomes" id="UP000091820"/>
    </source>
</evidence>
<evidence type="ECO:0000259" key="2">
    <source>
        <dbReference type="Pfam" id="PF24545"/>
    </source>
</evidence>
<dbReference type="Pfam" id="PF24546">
    <property type="entry name" value="Ig_TPPC8_3rd"/>
    <property type="match status" value="1"/>
</dbReference>
<sequence>MIHLTGHNYNAREIIQNIFSPLVGVVTSLHADEVCHRNNLSFVELLQPFARLQNDAQFRDVLATSVSIRGLRLNFCDVEWRPPQTVLARKMLNESVTNAHSSKTKVLHINGVNLDLPDGVPWFEHWRETFLAVQFPADHEFTRHLLSCLIVLSSGDPNIVETAQKLTQRVHQMQSVTPQKLPKWFQANDVLNSYVVLHEGSQGDLSRAQQSYEILKSTFVDSKCFLIQVNSLDGTITSEIPDYWVAFIKRQPKVSDSSVTGNTNADQLSGAKTPQDIGGVSSLVMPNMHISALGEPSAAHEANESAILHPLSPVQEHATEAINSRFSISCESIASQNINPNVWSGDTDADAHYGQCLNAMDVENLRHFVQDYAVRALIPYVEQLVATLNEAVTNKKGVSKSLLSATKRWFVTSKPGAGASNQNAVIYTHESAELQTRKLGDLYFMFCHYNMAFQAYHQAKRDFNADSAWQYYAGALEMAALSAFMLGTANRKTYDYMEDAIACYLNVCKLQQFATRATLLSMECLKTARLYGEAAKQLIRMTSEESDLRSALLLEQAAYCFLASTPVMHRKYAFQIVLSGNRYSRAGQRKHAYRCYNQAYQVFQQRGWSLAEDHIQFTMAKQAYMLKKLDEASRSFAHLLRPGSLQGAQQQLSFLKEYIQTQNEYTKRHPEMGLLTLALPQVLQDSIRVLTLAPPISSKNHVPASNVDINSDLKDEFIWHKIEEMLVTAAAKNRPLIFKPLRSLFSKENPTTENPIAVQGEPLVISVTIINTIRCGLVLNNVDLLWSLKLDNGEELSNMCLYEGEVLHFKLTPKLTGLLTVVGMVAEISSIVEPNITLKGSLIFEKHTFRPAGKQAQNLLNDQKLNIRIIPPVPALSVCFSSIPTDLIVGEIVPITMTLRNEGAKAVEDVYLSCDNPRWLTLQDKETHIPLSILTIKNLSNEKLVKDKEIRRQHVYRLLKPKSSDHLRLKAQETISITAWLQAPYDKGEFTLRLMFYYALPTDPPSVLKYRLIRHHWQFQIHECLCSEVTCVVSNCQTGELGLNIDVFNNNKTPPQHPLLSELYINSLALLSEQFQLNKEKFYVTNEMEISVGLLGDRSLKSSKSASLQCRLQPSFHKKDISTLSLQDLLAERLSYREVMPINAVSNEHPTIPKLSAIYSFLTNHETIYFNFNITTEEFNKILSNCEPHSTLVVCWAAAVIQNGLQRFAQGQHFVKLKYLYEKNSCPSSGDLKQFNLLDKDIVEKKLAIDEFANKKLLEINDLCRQLFEKSEIQTDFNDDTDDYWEINDNYIGQRCLLEDDTFLLSAKA</sequence>
<protein>
    <recommendedName>
        <fullName evidence="6">Trafficking protein particle complex subunit 8</fullName>
    </recommendedName>
</protein>
<evidence type="ECO:0008006" key="6">
    <source>
        <dbReference type="Google" id="ProtNLM"/>
    </source>
</evidence>
<evidence type="ECO:0000259" key="3">
    <source>
        <dbReference type="Pfam" id="PF24546"/>
    </source>
</evidence>
<accession>A0A1A9W762</accession>
<feature type="domain" description="TPPC8 third Ig-like" evidence="3">
    <location>
        <begin position="1017"/>
        <end position="1216"/>
    </location>
</feature>
<dbReference type="InterPro" id="IPR058540">
    <property type="entry name" value="Ig_TPPC8_3rd"/>
</dbReference>
<dbReference type="PANTHER" id="PTHR12975:SF6">
    <property type="entry name" value="TRAFFICKING PROTEIN PARTICLE COMPLEX SUBUNIT 8"/>
    <property type="match status" value="1"/>
</dbReference>
<evidence type="ECO:0000313" key="4">
    <source>
        <dbReference type="EnsemblMetazoa" id="GBRI008594-PA"/>
    </source>
</evidence>
<keyword evidence="5" id="KW-1185">Reference proteome</keyword>
<feature type="domain" description="TPPC8 second Ig-like" evidence="1">
    <location>
        <begin position="890"/>
        <end position="1013"/>
    </location>
</feature>
<dbReference type="STRING" id="37001.A0A1A9W762"/>
<reference evidence="4" key="2">
    <citation type="submission" date="2020-05" db="UniProtKB">
        <authorList>
            <consortium name="EnsemblMetazoa"/>
        </authorList>
    </citation>
    <scope>IDENTIFICATION</scope>
    <source>
        <strain evidence="4">IAEA</strain>
    </source>
</reference>
<proteinExistence type="predicted"/>
<organism evidence="4 5">
    <name type="scientific">Glossina brevipalpis</name>
    <dbReference type="NCBI Taxonomy" id="37001"/>
    <lineage>
        <taxon>Eukaryota</taxon>
        <taxon>Metazoa</taxon>
        <taxon>Ecdysozoa</taxon>
        <taxon>Arthropoda</taxon>
        <taxon>Hexapoda</taxon>
        <taxon>Insecta</taxon>
        <taxon>Pterygota</taxon>
        <taxon>Neoptera</taxon>
        <taxon>Endopterygota</taxon>
        <taxon>Diptera</taxon>
        <taxon>Brachycera</taxon>
        <taxon>Muscomorpha</taxon>
        <taxon>Hippoboscoidea</taxon>
        <taxon>Glossinidae</taxon>
        <taxon>Glossina</taxon>
    </lineage>
</organism>